<dbReference type="RefSeq" id="YP_009258367.1">
    <property type="nucleotide sequence ID" value="NC_030355.1"/>
</dbReference>
<gene>
    <name evidence="4 8" type="primary">ndhJ</name>
</gene>
<dbReference type="GO" id="GO:0009535">
    <property type="term" value="C:chloroplast thylakoid membrane"/>
    <property type="evidence" value="ECO:0007669"/>
    <property type="project" value="UniProtKB-SubCell"/>
</dbReference>
<keyword evidence="4 6" id="KW-0618">Plastoquinone</keyword>
<dbReference type="SUPFAM" id="SSF143243">
    <property type="entry name" value="Nqo5-like"/>
    <property type="match status" value="1"/>
</dbReference>
<organism evidence="8">
    <name type="scientific">Spirogyra maxima</name>
    <name type="common">Green alga</name>
    <dbReference type="NCBI Taxonomy" id="3180"/>
    <lineage>
        <taxon>Eukaryota</taxon>
        <taxon>Viridiplantae</taxon>
        <taxon>Streptophyta</taxon>
        <taxon>Zygnematophyceae</taxon>
        <taxon>Zygnematophycidae</taxon>
        <taxon>Spirogyrales</taxon>
        <taxon>Spirogyraceae</taxon>
        <taxon>Spirogyra</taxon>
    </lineage>
</organism>
<keyword evidence="6 8" id="KW-0934">Plastid</keyword>
<feature type="domain" description="NADH:ubiquinone oxidoreductase 30kDa subunit" evidence="7">
    <location>
        <begin position="50"/>
        <end position="169"/>
    </location>
</feature>
<evidence type="ECO:0000256" key="1">
    <source>
        <dbReference type="ARBA" id="ARBA00007569"/>
    </source>
</evidence>
<keyword evidence="4 5" id="KW-1278">Translocase</keyword>
<dbReference type="InterPro" id="IPR010218">
    <property type="entry name" value="NADH_DH_suC"/>
</dbReference>
<dbReference type="PANTHER" id="PTHR10884:SF14">
    <property type="entry name" value="NADH DEHYDROGENASE [UBIQUINONE] IRON-SULFUR PROTEIN 3, MITOCHONDRIAL"/>
    <property type="match status" value="1"/>
</dbReference>
<proteinExistence type="inferred from homology"/>
<comment type="similarity">
    <text evidence="1 4 5">Belongs to the complex I 30 kDa subunit family.</text>
</comment>
<dbReference type="PROSITE" id="PS00542">
    <property type="entry name" value="COMPLEX1_30K"/>
    <property type="match status" value="1"/>
</dbReference>
<evidence type="ECO:0000256" key="6">
    <source>
        <dbReference type="RuleBase" id="RU003581"/>
    </source>
</evidence>
<comment type="function">
    <text evidence="4 6">NDH shuttles electrons from NAD(P)H:plastoquinone, via FMN and iron-sulfur (Fe-S) centers, to quinones in the photosynthetic chain and possibly in a chloroplast respiratory chain. The immediate electron acceptor for the enzyme in this species is believed to be plastoquinone. Couples the redox reaction to proton translocation, and thus conserves the redox energy in a proton gradient.</text>
</comment>
<keyword evidence="4 6" id="KW-0521">NADP</keyword>
<dbReference type="InterPro" id="IPR001268">
    <property type="entry name" value="NADH_UbQ_OxRdtase_30kDa_su"/>
</dbReference>
<comment type="subcellular location">
    <subcellularLocation>
        <location evidence="4 6">Plastid</location>
        <location evidence="4 6">Chloroplast thylakoid membrane</location>
        <topology evidence="4 6">Peripheral membrane protein</topology>
        <orientation evidence="4 6">Stromal side</orientation>
    </subcellularLocation>
</comment>
<dbReference type="HAMAP" id="MF_01357">
    <property type="entry name" value="NDH1_NuoC"/>
    <property type="match status" value="1"/>
</dbReference>
<keyword evidence="6 8" id="KW-0150">Chloroplast</keyword>
<evidence type="ECO:0000259" key="7">
    <source>
        <dbReference type="Pfam" id="PF00329"/>
    </source>
</evidence>
<dbReference type="GO" id="GO:0048038">
    <property type="term" value="F:quinone binding"/>
    <property type="evidence" value="ECO:0007669"/>
    <property type="project" value="UniProtKB-UniRule"/>
</dbReference>
<dbReference type="InterPro" id="IPR020396">
    <property type="entry name" value="NADH_UbQ_OxRdtase_CS"/>
</dbReference>
<keyword evidence="4 6" id="KW-0793">Thylakoid</keyword>
<geneLocation type="chloroplast" evidence="8"/>
<dbReference type="EMBL" id="KU646489">
    <property type="protein sequence ID" value="ANI25276.1"/>
    <property type="molecule type" value="Genomic_DNA"/>
</dbReference>
<accession>A0A191T4F4</accession>
<keyword evidence="4 6" id="KW-0472">Membrane</keyword>
<comment type="subunit">
    <text evidence="4 6">NDH is composed of at least 16 different subunits, 5 of which are encoded in the nucleus.</text>
</comment>
<protein>
    <recommendedName>
        <fullName evidence="4">NAD(P)H-quinone oxidoreductase subunit J, chloroplastic</fullName>
        <ecNumber evidence="4">7.1.1.-</ecNumber>
    </recommendedName>
    <alternativeName>
        <fullName evidence="4">NAD(P)H dehydrogenase, subunit J</fullName>
    </alternativeName>
    <alternativeName>
        <fullName evidence="4">NADH-plastoquinone oxidoreductase subunit J</fullName>
    </alternativeName>
</protein>
<reference evidence="8" key="1">
    <citation type="journal article" date="2016" name="Front. Plant Sci.">
        <title>Comparative Chloroplast Genome Analyses of Streptophyte Green Algae Uncover Major Structural Alterations in the Klebsormidiophyceae, Coleochaetophyceae and Zygnematophyceae.</title>
        <authorList>
            <person name="Lemieux C."/>
            <person name="Otis C."/>
            <person name="Turmel M."/>
        </authorList>
    </citation>
    <scope>NUCLEOTIDE SEQUENCE</scope>
</reference>
<dbReference type="Pfam" id="PF00329">
    <property type="entry name" value="Complex1_30kDa"/>
    <property type="match status" value="1"/>
</dbReference>
<comment type="catalytic activity">
    <reaction evidence="3">
        <text>a ubiquinone + NADH + 5 H(+)(in) = a ubiquinol + NAD(+) + 4 H(+)(out)</text>
        <dbReference type="Rhea" id="RHEA:29091"/>
        <dbReference type="Rhea" id="RHEA-COMP:9565"/>
        <dbReference type="Rhea" id="RHEA-COMP:9566"/>
        <dbReference type="ChEBI" id="CHEBI:15378"/>
        <dbReference type="ChEBI" id="CHEBI:16389"/>
        <dbReference type="ChEBI" id="CHEBI:17976"/>
        <dbReference type="ChEBI" id="CHEBI:57540"/>
        <dbReference type="ChEBI" id="CHEBI:57945"/>
        <dbReference type="EC" id="7.1.1.2"/>
    </reaction>
</comment>
<dbReference type="GO" id="GO:0016655">
    <property type="term" value="F:oxidoreductase activity, acting on NAD(P)H, quinone or similar compound as acceptor"/>
    <property type="evidence" value="ECO:0007669"/>
    <property type="project" value="UniProtKB-UniRule"/>
</dbReference>
<dbReference type="NCBIfam" id="NF009141">
    <property type="entry name" value="PRK12494.1"/>
    <property type="match status" value="1"/>
</dbReference>
<evidence type="ECO:0000256" key="2">
    <source>
        <dbReference type="ARBA" id="ARBA00022448"/>
    </source>
</evidence>
<evidence type="ECO:0000256" key="3">
    <source>
        <dbReference type="ARBA" id="ARBA00049551"/>
    </source>
</evidence>
<keyword evidence="2 4" id="KW-0813">Transport</keyword>
<dbReference type="Gene3D" id="3.30.460.80">
    <property type="entry name" value="NADH:ubiquinone oxidoreductase, 30kDa subunit"/>
    <property type="match status" value="1"/>
</dbReference>
<dbReference type="GeneID" id="27984649"/>
<evidence type="ECO:0000313" key="8">
    <source>
        <dbReference type="EMBL" id="ANI25276.1"/>
    </source>
</evidence>
<dbReference type="AlphaFoldDB" id="A0A191T4F4"/>
<keyword evidence="4 6" id="KW-0874">Quinone</keyword>
<evidence type="ECO:0000256" key="5">
    <source>
        <dbReference type="RuleBase" id="RU003456"/>
    </source>
</evidence>
<name>A0A191T4F4_SPIMX</name>
<comment type="catalytic activity">
    <reaction evidence="4 6">
        <text>a plastoquinone + NADH + (n+1) H(+)(in) = a plastoquinol + NAD(+) + n H(+)(out)</text>
        <dbReference type="Rhea" id="RHEA:42608"/>
        <dbReference type="Rhea" id="RHEA-COMP:9561"/>
        <dbReference type="Rhea" id="RHEA-COMP:9562"/>
        <dbReference type="ChEBI" id="CHEBI:15378"/>
        <dbReference type="ChEBI" id="CHEBI:17757"/>
        <dbReference type="ChEBI" id="CHEBI:57540"/>
        <dbReference type="ChEBI" id="CHEBI:57945"/>
        <dbReference type="ChEBI" id="CHEBI:62192"/>
    </reaction>
</comment>
<dbReference type="EC" id="7.1.1.-" evidence="4"/>
<comment type="catalytic activity">
    <reaction evidence="4 6">
        <text>a plastoquinone + NADPH + (n+1) H(+)(in) = a plastoquinol + NADP(+) + n H(+)(out)</text>
        <dbReference type="Rhea" id="RHEA:42612"/>
        <dbReference type="Rhea" id="RHEA-COMP:9561"/>
        <dbReference type="Rhea" id="RHEA-COMP:9562"/>
        <dbReference type="ChEBI" id="CHEBI:15378"/>
        <dbReference type="ChEBI" id="CHEBI:17757"/>
        <dbReference type="ChEBI" id="CHEBI:57783"/>
        <dbReference type="ChEBI" id="CHEBI:58349"/>
        <dbReference type="ChEBI" id="CHEBI:62192"/>
    </reaction>
</comment>
<evidence type="ECO:0000256" key="4">
    <source>
        <dbReference type="HAMAP-Rule" id="MF_01357"/>
    </source>
</evidence>
<sequence>MSYLLRRLKMTSSVLKTSSQMQQGRVSVWLAKYGLAHRVLGFDYQGIEIIEVKPEDWPSIAVSLYIYGFNYLRCQCAYDVSPGGLLASVYHLTSIQDDADQPEEVCIKIFVPRTNPIIPSAFWIWKTADFQERESYDMFGIIYQSHPHLKRILMPETWLGWPLRKDYITPKCYELQNAY</sequence>
<dbReference type="InterPro" id="IPR037232">
    <property type="entry name" value="NADH_quin_OxRdtase_su_C/D-like"/>
</dbReference>
<dbReference type="GO" id="GO:0008137">
    <property type="term" value="F:NADH dehydrogenase (ubiquinone) activity"/>
    <property type="evidence" value="ECO:0007669"/>
    <property type="project" value="UniProtKB-UniRule"/>
</dbReference>
<dbReference type="PANTHER" id="PTHR10884">
    <property type="entry name" value="NADH DEHYDROGENASE UBIQUINONE IRON-SULFUR PROTEIN 3"/>
    <property type="match status" value="1"/>
</dbReference>
<dbReference type="GO" id="GO:0019684">
    <property type="term" value="P:photosynthesis, light reaction"/>
    <property type="evidence" value="ECO:0007669"/>
    <property type="project" value="UniProtKB-UniRule"/>
</dbReference>
<keyword evidence="4 5" id="KW-0520">NAD</keyword>